<sequence>NVFVSATFVFVRCYLASGDIHLFHQLPIRWPVSVCHYIDRLRHNAHRLKMKGESMRKRLAQVD</sequence>
<dbReference type="Proteomes" id="UP000244334">
    <property type="component" value="Unassembled WGS sequence"/>
</dbReference>
<accession>A0A328TLX3</accession>
<dbReference type="AlphaFoldDB" id="A0A328TLX3"/>
<comment type="caution">
    <text evidence="1">The sequence shown here is derived from an EMBL/GenBank/DDBJ whole genome shotgun (WGS) entry which is preliminary data.</text>
</comment>
<dbReference type="EMBL" id="LJAM02000368">
    <property type="protein sequence ID" value="RAP70372.1"/>
    <property type="molecule type" value="Genomic_DNA"/>
</dbReference>
<keyword evidence="2" id="KW-1185">Reference proteome</keyword>
<protein>
    <submittedName>
        <fullName evidence="1">Uncharacterized protein</fullName>
    </submittedName>
</protein>
<name>A0A328TLX3_9GAMM</name>
<evidence type="ECO:0000313" key="1">
    <source>
        <dbReference type="EMBL" id="RAP70372.1"/>
    </source>
</evidence>
<organism evidence="1 2">
    <name type="scientific">Candidatus Erwinia dacicola</name>
    <dbReference type="NCBI Taxonomy" id="252393"/>
    <lineage>
        <taxon>Bacteria</taxon>
        <taxon>Pseudomonadati</taxon>
        <taxon>Pseudomonadota</taxon>
        <taxon>Gammaproteobacteria</taxon>
        <taxon>Enterobacterales</taxon>
        <taxon>Erwiniaceae</taxon>
        <taxon>Erwinia</taxon>
    </lineage>
</organism>
<proteinExistence type="predicted"/>
<gene>
    <name evidence="1" type="ORF">ACZ87_02823</name>
</gene>
<feature type="non-terminal residue" evidence="1">
    <location>
        <position position="1"/>
    </location>
</feature>
<reference evidence="1" key="1">
    <citation type="submission" date="2018-04" db="EMBL/GenBank/DDBJ databases">
        <title>Genomes of the Obligate Erwinia dacicola and Facultative Enterobacter sp. OLF Endosymbionts of the Olive Fruit fly, Bactrocera oleae.</title>
        <authorList>
            <person name="Estes A.M."/>
            <person name="Hearn D.J."/>
            <person name="Agarwal S."/>
            <person name="Pierson E.A."/>
            <person name="Dunning-Hotopp J.C."/>
        </authorList>
    </citation>
    <scope>NUCLEOTIDE SEQUENCE [LARGE SCALE GENOMIC DNA]</scope>
    <source>
        <strain evidence="1">Oroville</strain>
    </source>
</reference>
<evidence type="ECO:0000313" key="2">
    <source>
        <dbReference type="Proteomes" id="UP000244334"/>
    </source>
</evidence>